<dbReference type="Pfam" id="PF02661">
    <property type="entry name" value="Fic"/>
    <property type="match status" value="1"/>
</dbReference>
<dbReference type="SUPFAM" id="SSF140931">
    <property type="entry name" value="Fic-like"/>
    <property type="match status" value="1"/>
</dbReference>
<dbReference type="RefSeq" id="WP_332082442.1">
    <property type="nucleotide sequence ID" value="NZ_JAZHYN010000040.1"/>
</dbReference>
<dbReference type="PANTHER" id="PTHR13504:SF38">
    <property type="entry name" value="FIDO DOMAIN-CONTAINING PROTEIN"/>
    <property type="match status" value="1"/>
</dbReference>
<dbReference type="InterPro" id="IPR003812">
    <property type="entry name" value="Fido"/>
</dbReference>
<evidence type="ECO:0000259" key="1">
    <source>
        <dbReference type="PROSITE" id="PS51459"/>
    </source>
</evidence>
<proteinExistence type="predicted"/>
<comment type="caution">
    <text evidence="2">The sequence shown here is derived from an EMBL/GenBank/DDBJ whole genome shotgun (WGS) entry which is preliminary data.</text>
</comment>
<dbReference type="Proteomes" id="UP001350748">
    <property type="component" value="Unassembled WGS sequence"/>
</dbReference>
<dbReference type="EMBL" id="JAZHYN010000040">
    <property type="protein sequence ID" value="MEF3367396.1"/>
    <property type="molecule type" value="Genomic_DNA"/>
</dbReference>
<organism evidence="2 3">
    <name type="scientific">Methylocystis borbori</name>
    <dbReference type="NCBI Taxonomy" id="3118750"/>
    <lineage>
        <taxon>Bacteria</taxon>
        <taxon>Pseudomonadati</taxon>
        <taxon>Pseudomonadota</taxon>
        <taxon>Alphaproteobacteria</taxon>
        <taxon>Hyphomicrobiales</taxon>
        <taxon>Methylocystaceae</taxon>
        <taxon>Methylocystis</taxon>
    </lineage>
</organism>
<dbReference type="PANTHER" id="PTHR13504">
    <property type="entry name" value="FIDO DOMAIN-CONTAINING PROTEIN DDB_G0283145"/>
    <property type="match status" value="1"/>
</dbReference>
<protein>
    <submittedName>
        <fullName evidence="2">Fic family protein</fullName>
    </submittedName>
</protein>
<accession>A0ABU7XJ39</accession>
<reference evidence="2 3" key="1">
    <citation type="submission" date="2024-02" db="EMBL/GenBank/DDBJ databases">
        <authorList>
            <person name="Grouzdev D."/>
        </authorList>
    </citation>
    <scope>NUCLEOTIDE SEQUENCE [LARGE SCALE GENOMIC DNA]</scope>
    <source>
        <strain evidence="2 3">9N</strain>
    </source>
</reference>
<gene>
    <name evidence="2" type="ORF">V3H18_12700</name>
</gene>
<dbReference type="Gene3D" id="1.10.3290.10">
    <property type="entry name" value="Fido-like domain"/>
    <property type="match status" value="1"/>
</dbReference>
<evidence type="ECO:0000313" key="2">
    <source>
        <dbReference type="EMBL" id="MEF3367396.1"/>
    </source>
</evidence>
<keyword evidence="3" id="KW-1185">Reference proteome</keyword>
<name>A0ABU7XJ39_9HYPH</name>
<evidence type="ECO:0000313" key="3">
    <source>
        <dbReference type="Proteomes" id="UP001350748"/>
    </source>
</evidence>
<feature type="domain" description="Fido" evidence="1">
    <location>
        <begin position="58"/>
        <end position="206"/>
    </location>
</feature>
<dbReference type="PROSITE" id="PS51459">
    <property type="entry name" value="FIDO"/>
    <property type="match status" value="1"/>
</dbReference>
<dbReference type="InterPro" id="IPR040198">
    <property type="entry name" value="Fido_containing"/>
</dbReference>
<dbReference type="InterPro" id="IPR036597">
    <property type="entry name" value="Fido-like_dom_sf"/>
</dbReference>
<sequence length="225" mass="25029">MTGQEKDNLRRHSVAGQPDLIIDPAARAEAEARNGLKQFDLGLRIIEDALAKGVDFRWRPSTILALHREALSGISEFAGNWRPASVGIEGSVHEPVGAHLVPEYVEELCDYLKDHKYDRTPIHLSAYAMWRLNWIHPFSDGNGRTSRIFSYVVLCVSLGFALRGSNTIPDQIVANRRPYFDALEKADAACKGGRVDVSEMESLLKRLLAVQLTSVFDRATGENSL</sequence>